<gene>
    <name evidence="1" type="ORF">GALMADRAFT_1181886</name>
</gene>
<dbReference type="HOGENOM" id="CLU_2542746_0_0_1"/>
<evidence type="ECO:0000313" key="1">
    <source>
        <dbReference type="EMBL" id="KDR80153.1"/>
    </source>
</evidence>
<evidence type="ECO:0000313" key="2">
    <source>
        <dbReference type="Proteomes" id="UP000027222"/>
    </source>
</evidence>
<proteinExistence type="predicted"/>
<dbReference type="AlphaFoldDB" id="A0A067TMG2"/>
<name>A0A067TMG2_GALM3</name>
<dbReference type="EMBL" id="KL142372">
    <property type="protein sequence ID" value="KDR80153.1"/>
    <property type="molecule type" value="Genomic_DNA"/>
</dbReference>
<accession>A0A067TMG2</accession>
<reference evidence="2" key="1">
    <citation type="journal article" date="2014" name="Proc. Natl. Acad. Sci. U.S.A.">
        <title>Extensive sampling of basidiomycete genomes demonstrates inadequacy of the white-rot/brown-rot paradigm for wood decay fungi.</title>
        <authorList>
            <person name="Riley R."/>
            <person name="Salamov A.A."/>
            <person name="Brown D.W."/>
            <person name="Nagy L.G."/>
            <person name="Floudas D."/>
            <person name="Held B.W."/>
            <person name="Levasseur A."/>
            <person name="Lombard V."/>
            <person name="Morin E."/>
            <person name="Otillar R."/>
            <person name="Lindquist E.A."/>
            <person name="Sun H."/>
            <person name="LaButti K.M."/>
            <person name="Schmutz J."/>
            <person name="Jabbour D."/>
            <person name="Luo H."/>
            <person name="Baker S.E."/>
            <person name="Pisabarro A.G."/>
            <person name="Walton J.D."/>
            <person name="Blanchette R.A."/>
            <person name="Henrissat B."/>
            <person name="Martin F."/>
            <person name="Cullen D."/>
            <person name="Hibbett D.S."/>
            <person name="Grigoriev I.V."/>
        </authorList>
    </citation>
    <scope>NUCLEOTIDE SEQUENCE [LARGE SCALE GENOMIC DNA]</scope>
    <source>
        <strain evidence="2">CBS 339.88</strain>
    </source>
</reference>
<sequence length="83" mass="9202">MQGILFLSSRCISGIPDAALSFYHVHQFISDSAHFLGIPVCTFPFLTGIISSIFQNVRPFIGQQMCPPVISLEEWQRQLTGCG</sequence>
<dbReference type="Proteomes" id="UP000027222">
    <property type="component" value="Unassembled WGS sequence"/>
</dbReference>
<organism evidence="1 2">
    <name type="scientific">Galerina marginata (strain CBS 339.88)</name>
    <dbReference type="NCBI Taxonomy" id="685588"/>
    <lineage>
        <taxon>Eukaryota</taxon>
        <taxon>Fungi</taxon>
        <taxon>Dikarya</taxon>
        <taxon>Basidiomycota</taxon>
        <taxon>Agaricomycotina</taxon>
        <taxon>Agaricomycetes</taxon>
        <taxon>Agaricomycetidae</taxon>
        <taxon>Agaricales</taxon>
        <taxon>Agaricineae</taxon>
        <taxon>Strophariaceae</taxon>
        <taxon>Galerina</taxon>
    </lineage>
</organism>
<keyword evidence="2" id="KW-1185">Reference proteome</keyword>
<protein>
    <submittedName>
        <fullName evidence="1">Uncharacterized protein</fullName>
    </submittedName>
</protein>